<dbReference type="PROSITE" id="PS00107">
    <property type="entry name" value="PROTEIN_KINASE_ATP"/>
    <property type="match status" value="1"/>
</dbReference>
<dbReference type="GO" id="GO:0110031">
    <property type="term" value="P:negative regulation of G2/MI transition of meiotic cell cycle"/>
    <property type="evidence" value="ECO:0007669"/>
    <property type="project" value="TreeGrafter"/>
</dbReference>
<dbReference type="PANTHER" id="PTHR11042:SF183">
    <property type="entry name" value="MEMBRANE-ASSOCIATED TYROSINE- AND THREONINE-SPECIFIC CDC2-INHIBITORY KINASE"/>
    <property type="match status" value="1"/>
</dbReference>
<keyword evidence="6" id="KW-0479">Metal-binding</keyword>
<evidence type="ECO:0000256" key="8">
    <source>
        <dbReference type="ARBA" id="ARBA00022777"/>
    </source>
</evidence>
<evidence type="ECO:0000256" key="3">
    <source>
        <dbReference type="ARBA" id="ARBA00022527"/>
    </source>
</evidence>
<dbReference type="PANTHER" id="PTHR11042">
    <property type="entry name" value="EUKARYOTIC TRANSLATION INITIATION FACTOR 2-ALPHA KINASE EIF2-ALPHA KINASE -RELATED"/>
    <property type="match status" value="1"/>
</dbReference>
<evidence type="ECO:0000313" key="23">
    <source>
        <dbReference type="RefSeq" id="XP_013407437.1"/>
    </source>
</evidence>
<dbReference type="AlphaFoldDB" id="A0A1S3JAL1"/>
<keyword evidence="11" id="KW-0333">Golgi apparatus</keyword>
<dbReference type="OrthoDB" id="5337378at2759"/>
<evidence type="ECO:0000256" key="13">
    <source>
        <dbReference type="ARBA" id="ARBA00023306"/>
    </source>
</evidence>
<dbReference type="GO" id="GO:0004674">
    <property type="term" value="F:protein serine/threonine kinase activity"/>
    <property type="evidence" value="ECO:0007669"/>
    <property type="project" value="UniProtKB-KW"/>
</dbReference>
<evidence type="ECO:0000256" key="7">
    <source>
        <dbReference type="ARBA" id="ARBA00022741"/>
    </source>
</evidence>
<dbReference type="STRING" id="7574.A0A1S3JAL1"/>
<feature type="region of interest" description="Disordered" evidence="20">
    <location>
        <begin position="1"/>
        <end position="42"/>
    </location>
</feature>
<dbReference type="EC" id="2.7.11.1" evidence="2"/>
<dbReference type="InterPro" id="IPR008271">
    <property type="entry name" value="Ser/Thr_kinase_AS"/>
</dbReference>
<comment type="catalytic activity">
    <reaction evidence="16">
        <text>L-seryl-[protein] + ATP = O-phospho-L-seryl-[protein] + ADP + H(+)</text>
        <dbReference type="Rhea" id="RHEA:17989"/>
        <dbReference type="Rhea" id="RHEA-COMP:9863"/>
        <dbReference type="Rhea" id="RHEA-COMP:11604"/>
        <dbReference type="ChEBI" id="CHEBI:15378"/>
        <dbReference type="ChEBI" id="CHEBI:29999"/>
        <dbReference type="ChEBI" id="CHEBI:30616"/>
        <dbReference type="ChEBI" id="CHEBI:83421"/>
        <dbReference type="ChEBI" id="CHEBI:456216"/>
        <dbReference type="EC" id="2.7.11.1"/>
    </reaction>
</comment>
<dbReference type="CDD" id="cd14050">
    <property type="entry name" value="PKc_Myt1"/>
    <property type="match status" value="1"/>
</dbReference>
<comment type="subcellular location">
    <subcellularLocation>
        <location evidence="1">Golgi apparatus membrane</location>
        <topology evidence="1">Peripheral membrane protein</topology>
    </subcellularLocation>
</comment>
<keyword evidence="3" id="KW-0723">Serine/threonine-protein kinase</keyword>
<evidence type="ECO:0000256" key="2">
    <source>
        <dbReference type="ARBA" id="ARBA00012513"/>
    </source>
</evidence>
<dbReference type="Gene3D" id="3.30.200.20">
    <property type="entry name" value="Phosphorylase Kinase, domain 1"/>
    <property type="match status" value="1"/>
</dbReference>
<feature type="compositionally biased region" description="Pro residues" evidence="20">
    <location>
        <begin position="31"/>
        <end position="41"/>
    </location>
</feature>
<reference evidence="23" key="1">
    <citation type="submission" date="2025-08" db="UniProtKB">
        <authorList>
            <consortium name="RefSeq"/>
        </authorList>
    </citation>
    <scope>IDENTIFICATION</scope>
    <source>
        <tissue evidence="23">Gonads</tissue>
    </source>
</reference>
<dbReference type="GO" id="GO:0051321">
    <property type="term" value="P:meiotic cell cycle"/>
    <property type="evidence" value="ECO:0007669"/>
    <property type="project" value="TreeGrafter"/>
</dbReference>
<dbReference type="GO" id="GO:0046872">
    <property type="term" value="F:metal ion binding"/>
    <property type="evidence" value="ECO:0007669"/>
    <property type="project" value="UniProtKB-KW"/>
</dbReference>
<dbReference type="FunCoup" id="A0A1S3JAL1">
    <property type="interactions" value="413"/>
</dbReference>
<evidence type="ECO:0000256" key="4">
    <source>
        <dbReference type="ARBA" id="ARBA00022553"/>
    </source>
</evidence>
<evidence type="ECO:0000256" key="17">
    <source>
        <dbReference type="ARBA" id="ARBA00074601"/>
    </source>
</evidence>
<keyword evidence="5" id="KW-0808">Transferase</keyword>
<evidence type="ECO:0000256" key="9">
    <source>
        <dbReference type="ARBA" id="ARBA00022840"/>
    </source>
</evidence>
<evidence type="ECO:0000259" key="21">
    <source>
        <dbReference type="PROSITE" id="PS50011"/>
    </source>
</evidence>
<dbReference type="InterPro" id="IPR017441">
    <property type="entry name" value="Protein_kinase_ATP_BS"/>
</dbReference>
<keyword evidence="9 19" id="KW-0067">ATP-binding</keyword>
<keyword evidence="13" id="KW-0131">Cell cycle</keyword>
<accession>A0A1S3JAL1</accession>
<comment type="similarity">
    <text evidence="14">Belongs to the protein kinase superfamily. Ser/Thr protein kinase family. GCN2 subfamily.</text>
</comment>
<evidence type="ECO:0000256" key="6">
    <source>
        <dbReference type="ARBA" id="ARBA00022723"/>
    </source>
</evidence>
<gene>
    <name evidence="23" type="primary">LOC106171577</name>
</gene>
<dbReference type="FunFam" id="1.10.510.10:FF:000315">
    <property type="entry name" value="membrane-associated tyrosine- and threonine-specific cdc2-inhibitory kinase"/>
    <property type="match status" value="1"/>
</dbReference>
<keyword evidence="22" id="KW-1185">Reference proteome</keyword>
<evidence type="ECO:0000256" key="10">
    <source>
        <dbReference type="ARBA" id="ARBA00022842"/>
    </source>
</evidence>
<evidence type="ECO:0000256" key="16">
    <source>
        <dbReference type="ARBA" id="ARBA00048679"/>
    </source>
</evidence>
<dbReference type="Gene3D" id="1.10.510.10">
    <property type="entry name" value="Transferase(Phosphotransferase) domain 1"/>
    <property type="match status" value="1"/>
</dbReference>
<name>A0A1S3JAL1_LINAN</name>
<sequence length="540" mass="61951">MSTLKSPRPTPQFFKEAQTFSTKKERGTPREAPPPRPPVKSCPPVSRIFHHKQVQRAQAVSFRGSVSDHSVLSSHYDQGSKELFFDQCFVVCTKLGAGSFGEVFKVQSKEDGKYYAVKRSRERFRGESDRKRKLEEVAKHETLPKHPNCVEFVRAWEERQHLYIQTELCQTSLNNYAESHHDIPESLVWNYMVDLLMAVKHLHDHDLVHMDIKSENIFISSDGVCKLGDFGLVIDLKKKADMSDAIEGDPKYMAPELLEQEGKFGKPADVFSLGITILELTCDLDLPRGGEGWHQLRTGCLPQKLLKGKSPELIHIIKWMMEPDDRLRPTADQLLSHSYVRNVWKRRKRQQMFKKWVGSVQYLYEKTLAFFLLLWFFLSLPFVKIFKTTKQTPVKIHIPKQHPSEWDHSFSDDEIFEDNSINLHDNSMVAPLDTSTSSDDMSRNGTFAIPSLPVRPKTTPSARHRPQRRSTPRTRSPVCNLNNIINRYTPETSPSIGFRSDVSGTTPPNTNFLADEEDPKLIIGPKNLMQMFEAASDEED</sequence>
<dbReference type="Proteomes" id="UP000085678">
    <property type="component" value="Unplaced"/>
</dbReference>
<keyword evidence="4" id="KW-0597">Phosphoprotein</keyword>
<feature type="region of interest" description="Disordered" evidence="20">
    <location>
        <begin position="431"/>
        <end position="478"/>
    </location>
</feature>
<evidence type="ECO:0000313" key="22">
    <source>
        <dbReference type="Proteomes" id="UP000085678"/>
    </source>
</evidence>
<feature type="compositionally biased region" description="Basic residues" evidence="20">
    <location>
        <begin position="462"/>
        <end position="472"/>
    </location>
</feature>
<dbReference type="SUPFAM" id="SSF56112">
    <property type="entry name" value="Protein kinase-like (PK-like)"/>
    <property type="match status" value="1"/>
</dbReference>
<protein>
    <recommendedName>
        <fullName evidence="17">Membrane-associated tyrosine- and threonine-specific cdc2-inhibitory kinase</fullName>
        <ecNumber evidence="2">2.7.11.1</ecNumber>
    </recommendedName>
    <alternativeName>
        <fullName evidence="18">Myt1 kinase</fullName>
    </alternativeName>
</protein>
<dbReference type="Pfam" id="PF00069">
    <property type="entry name" value="Pkinase"/>
    <property type="match status" value="1"/>
</dbReference>
<dbReference type="InterPro" id="IPR011009">
    <property type="entry name" value="Kinase-like_dom_sf"/>
</dbReference>
<dbReference type="FunFam" id="3.30.200.20:FF:000280">
    <property type="entry name" value="membrane-associated tyrosine- and threonine-specific cdc2-inhibitory kinase"/>
    <property type="match status" value="1"/>
</dbReference>
<evidence type="ECO:0000256" key="12">
    <source>
        <dbReference type="ARBA" id="ARBA00023136"/>
    </source>
</evidence>
<feature type="binding site" evidence="19">
    <location>
        <position position="118"/>
    </location>
    <ligand>
        <name>ATP</name>
        <dbReference type="ChEBI" id="CHEBI:30616"/>
    </ligand>
</feature>
<evidence type="ECO:0000256" key="15">
    <source>
        <dbReference type="ARBA" id="ARBA00047899"/>
    </source>
</evidence>
<evidence type="ECO:0000256" key="20">
    <source>
        <dbReference type="SAM" id="MobiDB-lite"/>
    </source>
</evidence>
<keyword evidence="10" id="KW-0460">Magnesium</keyword>
<keyword evidence="12" id="KW-0472">Membrane</keyword>
<dbReference type="InterPro" id="IPR000719">
    <property type="entry name" value="Prot_kinase_dom"/>
</dbReference>
<dbReference type="PROSITE" id="PS50011">
    <property type="entry name" value="PROTEIN_KINASE_DOM"/>
    <property type="match status" value="1"/>
</dbReference>
<evidence type="ECO:0000256" key="1">
    <source>
        <dbReference type="ARBA" id="ARBA00004395"/>
    </source>
</evidence>
<evidence type="ECO:0000256" key="14">
    <source>
        <dbReference type="ARBA" id="ARBA00037982"/>
    </source>
</evidence>
<evidence type="ECO:0000256" key="11">
    <source>
        <dbReference type="ARBA" id="ARBA00023034"/>
    </source>
</evidence>
<dbReference type="RefSeq" id="XP_013407437.1">
    <property type="nucleotide sequence ID" value="XM_013551983.2"/>
</dbReference>
<keyword evidence="8 23" id="KW-0418">Kinase</keyword>
<dbReference type="GO" id="GO:0005524">
    <property type="term" value="F:ATP binding"/>
    <property type="evidence" value="ECO:0007669"/>
    <property type="project" value="UniProtKB-UniRule"/>
</dbReference>
<evidence type="ECO:0000256" key="5">
    <source>
        <dbReference type="ARBA" id="ARBA00022679"/>
    </source>
</evidence>
<dbReference type="GeneID" id="106171577"/>
<proteinExistence type="inferred from homology"/>
<evidence type="ECO:0000256" key="19">
    <source>
        <dbReference type="PROSITE-ProRule" id="PRU10141"/>
    </source>
</evidence>
<dbReference type="GO" id="GO:0000139">
    <property type="term" value="C:Golgi membrane"/>
    <property type="evidence" value="ECO:0007669"/>
    <property type="project" value="UniProtKB-SubCell"/>
</dbReference>
<keyword evidence="7 19" id="KW-0547">Nucleotide-binding</keyword>
<dbReference type="InParanoid" id="A0A1S3JAL1"/>
<comment type="catalytic activity">
    <reaction evidence="15">
        <text>L-threonyl-[protein] + ATP = O-phospho-L-threonyl-[protein] + ADP + H(+)</text>
        <dbReference type="Rhea" id="RHEA:46608"/>
        <dbReference type="Rhea" id="RHEA-COMP:11060"/>
        <dbReference type="Rhea" id="RHEA-COMP:11605"/>
        <dbReference type="ChEBI" id="CHEBI:15378"/>
        <dbReference type="ChEBI" id="CHEBI:30013"/>
        <dbReference type="ChEBI" id="CHEBI:30616"/>
        <dbReference type="ChEBI" id="CHEBI:61977"/>
        <dbReference type="ChEBI" id="CHEBI:456216"/>
        <dbReference type="EC" id="2.7.11.1"/>
    </reaction>
</comment>
<dbReference type="PROSITE" id="PS00108">
    <property type="entry name" value="PROTEIN_KINASE_ST"/>
    <property type="match status" value="1"/>
</dbReference>
<organism evidence="22 23">
    <name type="scientific">Lingula anatina</name>
    <name type="common">Brachiopod</name>
    <name type="synonym">Lingula unguis</name>
    <dbReference type="NCBI Taxonomy" id="7574"/>
    <lineage>
        <taxon>Eukaryota</taxon>
        <taxon>Metazoa</taxon>
        <taxon>Spiralia</taxon>
        <taxon>Lophotrochozoa</taxon>
        <taxon>Brachiopoda</taxon>
        <taxon>Linguliformea</taxon>
        <taxon>Lingulata</taxon>
        <taxon>Lingulida</taxon>
        <taxon>Linguloidea</taxon>
        <taxon>Lingulidae</taxon>
        <taxon>Lingula</taxon>
    </lineage>
</organism>
<dbReference type="SMART" id="SM00220">
    <property type="entry name" value="S_TKc"/>
    <property type="match status" value="1"/>
</dbReference>
<evidence type="ECO:0000256" key="18">
    <source>
        <dbReference type="ARBA" id="ARBA00084081"/>
    </source>
</evidence>
<dbReference type="GO" id="GO:0005634">
    <property type="term" value="C:nucleus"/>
    <property type="evidence" value="ECO:0007669"/>
    <property type="project" value="TreeGrafter"/>
</dbReference>
<dbReference type="InterPro" id="IPR050339">
    <property type="entry name" value="CC_SR_Kinase"/>
</dbReference>
<feature type="domain" description="Protein kinase" evidence="21">
    <location>
        <begin position="89"/>
        <end position="340"/>
    </location>
</feature>
<feature type="compositionally biased region" description="Polar residues" evidence="20">
    <location>
        <begin position="433"/>
        <end position="445"/>
    </location>
</feature>
<dbReference type="KEGG" id="lak:106171577"/>